<feature type="compositionally biased region" description="Basic and acidic residues" evidence="1">
    <location>
        <begin position="274"/>
        <end position="287"/>
    </location>
</feature>
<evidence type="ECO:0000313" key="4">
    <source>
        <dbReference type="Proteomes" id="UP001558652"/>
    </source>
</evidence>
<sequence>MIDEFLVGLSEAFIQAYVDDLIIFGKTIEEHKGHLDKVKRRIQEFGLKISADKSSFFLQKVKFLGHLMSNRVLGHTQGKFKPRSIWELADKIEPMTKLLKKNAISHFNDEAKEALNWCKNALSKYERHPAITPQQITDTPAEQLREVQGDIRHWEEVKVLTLVEVATSSETNKAATSHTLATSEKVMPVRARLKKYLRLTGLRFANGRDWSIHILRNTTYIKMKPRRIQKLSRSHIHHGRTVGRILSDYETPTRSRDEEITDYGYLKNPRYEIRASEAEHKRPRPEPRGSVPKRRRERAEERAPNWEGRSERGVEQDASAGARREAHRARHSLPPAPCTLQPTPCTLHASLRSRFCAECLSKACPVGARDHLIFENRYPAEDKTVYFSVLINDRTNLIYLQAPGDRPVILSYYYTVQSVINWLSPLEKLNETLASQQGRLLNS</sequence>
<protein>
    <recommendedName>
        <fullName evidence="2">Reverse transcriptase domain-containing protein</fullName>
    </recommendedName>
</protein>
<organism evidence="3 4">
    <name type="scientific">Ranatra chinensis</name>
    <dbReference type="NCBI Taxonomy" id="642074"/>
    <lineage>
        <taxon>Eukaryota</taxon>
        <taxon>Metazoa</taxon>
        <taxon>Ecdysozoa</taxon>
        <taxon>Arthropoda</taxon>
        <taxon>Hexapoda</taxon>
        <taxon>Insecta</taxon>
        <taxon>Pterygota</taxon>
        <taxon>Neoptera</taxon>
        <taxon>Paraneoptera</taxon>
        <taxon>Hemiptera</taxon>
        <taxon>Heteroptera</taxon>
        <taxon>Panheteroptera</taxon>
        <taxon>Nepomorpha</taxon>
        <taxon>Nepidae</taxon>
        <taxon>Ranatrinae</taxon>
        <taxon>Ranatra</taxon>
    </lineage>
</organism>
<dbReference type="SUPFAM" id="SSF56672">
    <property type="entry name" value="DNA/RNA polymerases"/>
    <property type="match status" value="1"/>
</dbReference>
<evidence type="ECO:0000259" key="2">
    <source>
        <dbReference type="PROSITE" id="PS50878"/>
    </source>
</evidence>
<comment type="caution">
    <text evidence="3">The sequence shown here is derived from an EMBL/GenBank/DDBJ whole genome shotgun (WGS) entry which is preliminary data.</text>
</comment>
<dbReference type="AlphaFoldDB" id="A0ABD0YNK8"/>
<dbReference type="InterPro" id="IPR000477">
    <property type="entry name" value="RT_dom"/>
</dbReference>
<dbReference type="PANTHER" id="PTHR33064:SF37">
    <property type="entry name" value="RIBONUCLEASE H"/>
    <property type="match status" value="1"/>
</dbReference>
<dbReference type="EMBL" id="JBFDAA010000005">
    <property type="protein sequence ID" value="KAL1132843.1"/>
    <property type="molecule type" value="Genomic_DNA"/>
</dbReference>
<keyword evidence="4" id="KW-1185">Reference proteome</keyword>
<dbReference type="InterPro" id="IPR043128">
    <property type="entry name" value="Rev_trsase/Diguanyl_cyclase"/>
</dbReference>
<gene>
    <name evidence="3" type="ORF">AAG570_010795</name>
</gene>
<accession>A0ABD0YNK8</accession>
<name>A0ABD0YNK8_9HEMI</name>
<dbReference type="GO" id="GO:0071897">
    <property type="term" value="P:DNA biosynthetic process"/>
    <property type="evidence" value="ECO:0007669"/>
    <property type="project" value="UniProtKB-ARBA"/>
</dbReference>
<proteinExistence type="predicted"/>
<feature type="domain" description="Reverse transcriptase" evidence="2">
    <location>
        <begin position="1"/>
        <end position="68"/>
    </location>
</feature>
<dbReference type="InterPro" id="IPR051320">
    <property type="entry name" value="Viral_Replic_Matur_Polypro"/>
</dbReference>
<dbReference type="InterPro" id="IPR043502">
    <property type="entry name" value="DNA/RNA_pol_sf"/>
</dbReference>
<evidence type="ECO:0000313" key="3">
    <source>
        <dbReference type="EMBL" id="KAL1132843.1"/>
    </source>
</evidence>
<dbReference type="PROSITE" id="PS50878">
    <property type="entry name" value="RT_POL"/>
    <property type="match status" value="1"/>
</dbReference>
<evidence type="ECO:0000256" key="1">
    <source>
        <dbReference type="SAM" id="MobiDB-lite"/>
    </source>
</evidence>
<dbReference type="Pfam" id="PF00078">
    <property type="entry name" value="RVT_1"/>
    <property type="match status" value="1"/>
</dbReference>
<dbReference type="Gene3D" id="3.30.70.270">
    <property type="match status" value="1"/>
</dbReference>
<dbReference type="PANTHER" id="PTHR33064">
    <property type="entry name" value="POL PROTEIN"/>
    <property type="match status" value="1"/>
</dbReference>
<feature type="compositionally biased region" description="Basic and acidic residues" evidence="1">
    <location>
        <begin position="297"/>
        <end position="315"/>
    </location>
</feature>
<reference evidence="3 4" key="1">
    <citation type="submission" date="2024-07" db="EMBL/GenBank/DDBJ databases">
        <title>Chromosome-level genome assembly of the water stick insect Ranatra chinensis (Heteroptera: Nepidae).</title>
        <authorList>
            <person name="Liu X."/>
        </authorList>
    </citation>
    <scope>NUCLEOTIDE SEQUENCE [LARGE SCALE GENOMIC DNA]</scope>
    <source>
        <strain evidence="3">Cailab_2021Rc</strain>
        <tissue evidence="3">Muscle</tissue>
    </source>
</reference>
<dbReference type="Proteomes" id="UP001558652">
    <property type="component" value="Unassembled WGS sequence"/>
</dbReference>
<feature type="region of interest" description="Disordered" evidence="1">
    <location>
        <begin position="274"/>
        <end position="335"/>
    </location>
</feature>